<evidence type="ECO:0000256" key="7">
    <source>
        <dbReference type="ARBA" id="ARBA00022833"/>
    </source>
</evidence>
<dbReference type="GO" id="GO:0016020">
    <property type="term" value="C:membrane"/>
    <property type="evidence" value="ECO:0007669"/>
    <property type="project" value="UniProtKB-SubCell"/>
</dbReference>
<keyword evidence="7" id="KW-0862">Zinc</keyword>
<sequence>MDDLSGPRDTSRNMASDRIPLTQIHLSSSLTSQESSAPQPTEVSERPTSLQVSTSPSSSDSVCRICQLAKNNSDEDLRSTECDCRGYLSKVHYSCLKEWVRYKGSTRCEICTSHFACVTPPVEPGLLQLEALHQLAWHLERNRPFSRRRRAAMGTTILVLLIVTVVTSLMTVSADREQNNASRDPWTSRKRVEESNVIFSVCIAFAFFCATLTIGLMLIWFGMECCFSIQRRGVLRRATRRLLHHENRA</sequence>
<keyword evidence="5" id="KW-0863">Zinc-finger</keyword>
<dbReference type="PROSITE" id="PS51292">
    <property type="entry name" value="ZF_RING_CH"/>
    <property type="match status" value="1"/>
</dbReference>
<evidence type="ECO:0000313" key="13">
    <source>
        <dbReference type="Proteomes" id="UP000694844"/>
    </source>
</evidence>
<dbReference type="RefSeq" id="XP_022302685.1">
    <property type="nucleotide sequence ID" value="XM_022446977.1"/>
</dbReference>
<evidence type="ECO:0000259" key="12">
    <source>
        <dbReference type="PROSITE" id="PS51292"/>
    </source>
</evidence>
<keyword evidence="4" id="KW-0479">Metal-binding</keyword>
<evidence type="ECO:0000256" key="1">
    <source>
        <dbReference type="ARBA" id="ARBA00004141"/>
    </source>
</evidence>
<dbReference type="KEGG" id="cvn:111110474"/>
<feature type="compositionally biased region" description="Low complexity" evidence="10">
    <location>
        <begin position="49"/>
        <end position="59"/>
    </location>
</feature>
<proteinExistence type="predicted"/>
<organism evidence="13 14">
    <name type="scientific">Crassostrea virginica</name>
    <name type="common">Eastern oyster</name>
    <dbReference type="NCBI Taxonomy" id="6565"/>
    <lineage>
        <taxon>Eukaryota</taxon>
        <taxon>Metazoa</taxon>
        <taxon>Spiralia</taxon>
        <taxon>Lophotrochozoa</taxon>
        <taxon>Mollusca</taxon>
        <taxon>Bivalvia</taxon>
        <taxon>Autobranchia</taxon>
        <taxon>Pteriomorphia</taxon>
        <taxon>Ostreida</taxon>
        <taxon>Ostreoidea</taxon>
        <taxon>Ostreidae</taxon>
        <taxon>Crassostrea</taxon>
    </lineage>
</organism>
<dbReference type="SUPFAM" id="SSF57850">
    <property type="entry name" value="RING/U-box"/>
    <property type="match status" value="1"/>
</dbReference>
<dbReference type="InterPro" id="IPR011016">
    <property type="entry name" value="Znf_RING-CH"/>
</dbReference>
<evidence type="ECO:0000256" key="8">
    <source>
        <dbReference type="ARBA" id="ARBA00022989"/>
    </source>
</evidence>
<keyword evidence="2" id="KW-0808">Transferase</keyword>
<evidence type="ECO:0000256" key="11">
    <source>
        <dbReference type="SAM" id="Phobius"/>
    </source>
</evidence>
<dbReference type="Pfam" id="PF12906">
    <property type="entry name" value="RINGv"/>
    <property type="match status" value="1"/>
</dbReference>
<dbReference type="GO" id="GO:0008270">
    <property type="term" value="F:zinc ion binding"/>
    <property type="evidence" value="ECO:0007669"/>
    <property type="project" value="UniProtKB-KW"/>
</dbReference>
<evidence type="ECO:0000313" key="14">
    <source>
        <dbReference type="RefSeq" id="XP_022302685.1"/>
    </source>
</evidence>
<feature type="compositionally biased region" description="Basic and acidic residues" evidence="10">
    <location>
        <begin position="1"/>
        <end position="11"/>
    </location>
</feature>
<dbReference type="GeneID" id="111110474"/>
<evidence type="ECO:0000256" key="4">
    <source>
        <dbReference type="ARBA" id="ARBA00022723"/>
    </source>
</evidence>
<dbReference type="Gene3D" id="3.30.40.10">
    <property type="entry name" value="Zinc/RING finger domain, C3HC4 (zinc finger)"/>
    <property type="match status" value="1"/>
</dbReference>
<accession>A0A8B8BH40</accession>
<dbReference type="AlphaFoldDB" id="A0A8B8BH40"/>
<reference evidence="14" key="1">
    <citation type="submission" date="2025-08" db="UniProtKB">
        <authorList>
            <consortium name="RefSeq"/>
        </authorList>
    </citation>
    <scope>IDENTIFICATION</scope>
    <source>
        <tissue evidence="14">Whole sample</tissue>
    </source>
</reference>
<evidence type="ECO:0000256" key="10">
    <source>
        <dbReference type="SAM" id="MobiDB-lite"/>
    </source>
</evidence>
<feature type="compositionally biased region" description="Low complexity" evidence="10">
    <location>
        <begin position="27"/>
        <end position="36"/>
    </location>
</feature>
<dbReference type="PANTHER" id="PTHR46065">
    <property type="entry name" value="E3 UBIQUITIN-PROTEIN LIGASE MARCH 2/3 FAMILY MEMBER"/>
    <property type="match status" value="1"/>
</dbReference>
<evidence type="ECO:0000256" key="3">
    <source>
        <dbReference type="ARBA" id="ARBA00022692"/>
    </source>
</evidence>
<protein>
    <submittedName>
        <fullName evidence="14">E3 ubiquitin-protein ligase MARCH8-like</fullName>
    </submittedName>
</protein>
<dbReference type="GO" id="GO:0016567">
    <property type="term" value="P:protein ubiquitination"/>
    <property type="evidence" value="ECO:0007669"/>
    <property type="project" value="TreeGrafter"/>
</dbReference>
<feature type="region of interest" description="Disordered" evidence="10">
    <location>
        <begin position="1"/>
        <end position="59"/>
    </location>
</feature>
<comment type="subcellular location">
    <subcellularLocation>
        <location evidence="1">Membrane</location>
        <topology evidence="1">Multi-pass membrane protein</topology>
    </subcellularLocation>
</comment>
<keyword evidence="8 11" id="KW-1133">Transmembrane helix</keyword>
<feature type="compositionally biased region" description="Polar residues" evidence="10">
    <location>
        <begin position="37"/>
        <end position="48"/>
    </location>
</feature>
<feature type="transmembrane region" description="Helical" evidence="11">
    <location>
        <begin position="197"/>
        <end position="222"/>
    </location>
</feature>
<keyword evidence="6" id="KW-0833">Ubl conjugation pathway</keyword>
<evidence type="ECO:0000256" key="5">
    <source>
        <dbReference type="ARBA" id="ARBA00022771"/>
    </source>
</evidence>
<gene>
    <name evidence="14" type="primary">LOC111110474</name>
</gene>
<name>A0A8B8BH40_CRAVI</name>
<dbReference type="OrthoDB" id="273089at2759"/>
<dbReference type="Proteomes" id="UP000694844">
    <property type="component" value="Chromosome 8"/>
</dbReference>
<dbReference type="InterPro" id="IPR013083">
    <property type="entry name" value="Znf_RING/FYVE/PHD"/>
</dbReference>
<dbReference type="SMART" id="SM00744">
    <property type="entry name" value="RINGv"/>
    <property type="match status" value="1"/>
</dbReference>
<evidence type="ECO:0000256" key="9">
    <source>
        <dbReference type="ARBA" id="ARBA00023136"/>
    </source>
</evidence>
<evidence type="ECO:0000256" key="2">
    <source>
        <dbReference type="ARBA" id="ARBA00022679"/>
    </source>
</evidence>
<evidence type="ECO:0000256" key="6">
    <source>
        <dbReference type="ARBA" id="ARBA00022786"/>
    </source>
</evidence>
<feature type="domain" description="RING-CH-type" evidence="12">
    <location>
        <begin position="55"/>
        <end position="118"/>
    </location>
</feature>
<keyword evidence="3 11" id="KW-0812">Transmembrane</keyword>
<feature type="transmembrane region" description="Helical" evidence="11">
    <location>
        <begin position="151"/>
        <end position="172"/>
    </location>
</feature>
<dbReference type="PANTHER" id="PTHR46065:SF3">
    <property type="entry name" value="FI20425P1"/>
    <property type="match status" value="1"/>
</dbReference>
<keyword evidence="13" id="KW-1185">Reference proteome</keyword>
<keyword evidence="9 11" id="KW-0472">Membrane</keyword>
<dbReference type="GO" id="GO:0004842">
    <property type="term" value="F:ubiquitin-protein transferase activity"/>
    <property type="evidence" value="ECO:0007669"/>
    <property type="project" value="TreeGrafter"/>
</dbReference>